<dbReference type="Proteomes" id="UP000590218">
    <property type="component" value="Unassembled WGS sequence"/>
</dbReference>
<proteinExistence type="predicted"/>
<dbReference type="Gene3D" id="3.90.210.10">
    <property type="entry name" value="Heat-Labile Enterotoxin, subunit A"/>
    <property type="match status" value="1"/>
</dbReference>
<dbReference type="AlphaFoldDB" id="A0A7Y8FL85"/>
<dbReference type="InterPro" id="IPR049061">
    <property type="entry name" value="NarE-like"/>
</dbReference>
<reference evidence="3 4" key="1">
    <citation type="submission" date="2020-04" db="EMBL/GenBank/DDBJ databases">
        <title>Molecular characterization of pseudomonads from Agaricus bisporus reveal novel blotch 2 pathogens in Western Europe.</title>
        <authorList>
            <person name="Taparia T."/>
            <person name="Krijger M."/>
            <person name="Haynes E."/>
            <person name="Elpinstone J.G."/>
            <person name="Noble R."/>
            <person name="Van Der Wolf J."/>
        </authorList>
    </citation>
    <scope>NUCLEOTIDE SEQUENCE [LARGE SCALE GENOMIC DNA]</scope>
    <source>
        <strain evidence="2 4">K6002</strain>
        <strain evidence="1 3">K7002</strain>
    </source>
</reference>
<name>A0A7Y8FL85_9PSED</name>
<dbReference type="EMBL" id="JACARL010000029">
    <property type="protein sequence ID" value="NWE81422.1"/>
    <property type="molecule type" value="Genomic_DNA"/>
</dbReference>
<dbReference type="Proteomes" id="UP000563268">
    <property type="component" value="Unassembled WGS sequence"/>
</dbReference>
<gene>
    <name evidence="1" type="ORF">HX788_08990</name>
    <name evidence="2" type="ORF">HX795_04890</name>
</gene>
<evidence type="ECO:0000313" key="2">
    <source>
        <dbReference type="EMBL" id="NWE81422.1"/>
    </source>
</evidence>
<organism evidence="2 4">
    <name type="scientific">Pseudomonas edaphica</name>
    <dbReference type="NCBI Taxonomy" id="2006980"/>
    <lineage>
        <taxon>Bacteria</taxon>
        <taxon>Pseudomonadati</taxon>
        <taxon>Pseudomonadota</taxon>
        <taxon>Gammaproteobacteria</taxon>
        <taxon>Pseudomonadales</taxon>
        <taxon>Pseudomonadaceae</taxon>
        <taxon>Pseudomonas</taxon>
    </lineage>
</organism>
<protein>
    <recommendedName>
        <fullName evidence="5">NAD(+)--protein-arginine ADP-ribosyltransferase</fullName>
    </recommendedName>
</protein>
<comment type="caution">
    <text evidence="2">The sequence shown here is derived from an EMBL/GenBank/DDBJ whole genome shotgun (WGS) entry which is preliminary data.</text>
</comment>
<dbReference type="RefSeq" id="WP_176992349.1">
    <property type="nucleotide sequence ID" value="NZ_JACARL010000029.1"/>
</dbReference>
<sequence length="148" mass="16463">MEFLYRGVSTEFDSNAGARIKAKGEDEELEFMAGDDQVMVGNSLNTISASQRNAMHGHNICSDIYKTSFVSFTTDIKVAEKFATDLGYANGYVYVVKTSVLDKLGIPYKTQRAQVNDEEQEVLVNLTGFECLPESAIVEKKEVQGRFL</sequence>
<dbReference type="Pfam" id="PF21641">
    <property type="entry name" value="NarE"/>
    <property type="match status" value="1"/>
</dbReference>
<dbReference type="EMBL" id="JACARM010000019">
    <property type="protein sequence ID" value="NWE07228.1"/>
    <property type="molecule type" value="Genomic_DNA"/>
</dbReference>
<evidence type="ECO:0000313" key="1">
    <source>
        <dbReference type="EMBL" id="NWE07228.1"/>
    </source>
</evidence>
<accession>A0A7Y8FL85</accession>
<evidence type="ECO:0000313" key="3">
    <source>
        <dbReference type="Proteomes" id="UP000563268"/>
    </source>
</evidence>
<evidence type="ECO:0008006" key="5">
    <source>
        <dbReference type="Google" id="ProtNLM"/>
    </source>
</evidence>
<evidence type="ECO:0000313" key="4">
    <source>
        <dbReference type="Proteomes" id="UP000590218"/>
    </source>
</evidence>